<dbReference type="EMBL" id="SGWX01000001">
    <property type="protein sequence ID" value="RZS60394.1"/>
    <property type="molecule type" value="Genomic_DNA"/>
</dbReference>
<feature type="region of interest" description="Disordered" evidence="1">
    <location>
        <begin position="71"/>
        <end position="92"/>
    </location>
</feature>
<protein>
    <submittedName>
        <fullName evidence="3">Uncharacterized protein</fullName>
    </submittedName>
</protein>
<accession>A0A4Q7LZI5</accession>
<evidence type="ECO:0000256" key="2">
    <source>
        <dbReference type="SAM" id="Phobius"/>
    </source>
</evidence>
<evidence type="ECO:0000313" key="3">
    <source>
        <dbReference type="EMBL" id="RZS60394.1"/>
    </source>
</evidence>
<keyword evidence="2" id="KW-0812">Transmembrane</keyword>
<evidence type="ECO:0000256" key="1">
    <source>
        <dbReference type="SAM" id="MobiDB-lite"/>
    </source>
</evidence>
<gene>
    <name evidence="3" type="ORF">EV386_0649</name>
</gene>
<evidence type="ECO:0000313" key="4">
    <source>
        <dbReference type="Proteomes" id="UP000293852"/>
    </source>
</evidence>
<dbReference type="Proteomes" id="UP000293852">
    <property type="component" value="Unassembled WGS sequence"/>
</dbReference>
<keyword evidence="2" id="KW-1133">Transmembrane helix</keyword>
<dbReference type="AlphaFoldDB" id="A0A4Q7LZI5"/>
<comment type="caution">
    <text evidence="3">The sequence shown here is derived from an EMBL/GenBank/DDBJ whole genome shotgun (WGS) entry which is preliminary data.</text>
</comment>
<name>A0A4Q7LZI5_9MICO</name>
<sequence>MIAVAMIVVGVILTALGVWLGWRWHHSAAFGWFAYAPLSDQAFTISWPAPWLTLSVTALGALLVGSGAGYLLGARPRRPDRSGEAPADPDAG</sequence>
<keyword evidence="2" id="KW-0472">Membrane</keyword>
<keyword evidence="4" id="KW-1185">Reference proteome</keyword>
<proteinExistence type="predicted"/>
<organism evidence="3 4">
    <name type="scientific">Xylanimonas ulmi</name>
    <dbReference type="NCBI Taxonomy" id="228973"/>
    <lineage>
        <taxon>Bacteria</taxon>
        <taxon>Bacillati</taxon>
        <taxon>Actinomycetota</taxon>
        <taxon>Actinomycetes</taxon>
        <taxon>Micrococcales</taxon>
        <taxon>Promicromonosporaceae</taxon>
        <taxon>Xylanimonas</taxon>
    </lineage>
</organism>
<feature type="transmembrane region" description="Helical" evidence="2">
    <location>
        <begin position="51"/>
        <end position="72"/>
    </location>
</feature>
<reference evidence="3 4" key="1">
    <citation type="submission" date="2019-02" db="EMBL/GenBank/DDBJ databases">
        <title>Sequencing the genomes of 1000 actinobacteria strains.</title>
        <authorList>
            <person name="Klenk H.-P."/>
        </authorList>
    </citation>
    <scope>NUCLEOTIDE SEQUENCE [LARGE SCALE GENOMIC DNA]</scope>
    <source>
        <strain evidence="3 4">DSM 16932</strain>
    </source>
</reference>